<reference evidence="1 2" key="1">
    <citation type="journal article" date="2016" name="Mol. Biol. Evol.">
        <title>Comparative Genomics of Early-Diverging Mushroom-Forming Fungi Provides Insights into the Origins of Lignocellulose Decay Capabilities.</title>
        <authorList>
            <person name="Nagy L.G."/>
            <person name="Riley R."/>
            <person name="Tritt A."/>
            <person name="Adam C."/>
            <person name="Daum C."/>
            <person name="Floudas D."/>
            <person name="Sun H."/>
            <person name="Yadav J.S."/>
            <person name="Pangilinan J."/>
            <person name="Larsson K.H."/>
            <person name="Matsuura K."/>
            <person name="Barry K."/>
            <person name="Labutti K."/>
            <person name="Kuo R."/>
            <person name="Ohm R.A."/>
            <person name="Bhattacharya S.S."/>
            <person name="Shirouzu T."/>
            <person name="Yoshinaga Y."/>
            <person name="Martin F.M."/>
            <person name="Grigoriev I.V."/>
            <person name="Hibbett D.S."/>
        </authorList>
    </citation>
    <scope>NUCLEOTIDE SEQUENCE [LARGE SCALE GENOMIC DNA]</scope>
    <source>
        <strain evidence="1 2">L-15889</strain>
    </source>
</reference>
<sequence length="124" mass="12995">MSTLADIWRAATAYVWLFDNAWQHALMTRTSVATAVVVAAVLSSSLPSVLASSTSAAAPQVTSLCSILLVVVVRIGVQSPASTPRLRSARAGSDVQSIGKDGRCEVKWQSGSLEPPVDDASRLV</sequence>
<organism evidence="1 2">
    <name type="scientific">Daedalea quercina L-15889</name>
    <dbReference type="NCBI Taxonomy" id="1314783"/>
    <lineage>
        <taxon>Eukaryota</taxon>
        <taxon>Fungi</taxon>
        <taxon>Dikarya</taxon>
        <taxon>Basidiomycota</taxon>
        <taxon>Agaricomycotina</taxon>
        <taxon>Agaricomycetes</taxon>
        <taxon>Polyporales</taxon>
        <taxon>Fomitopsis</taxon>
    </lineage>
</organism>
<accession>A0A165TUL2</accession>
<dbReference type="Proteomes" id="UP000076727">
    <property type="component" value="Unassembled WGS sequence"/>
</dbReference>
<dbReference type="AlphaFoldDB" id="A0A165TUL2"/>
<dbReference type="EMBL" id="KV429035">
    <property type="protein sequence ID" value="KZT73976.1"/>
    <property type="molecule type" value="Genomic_DNA"/>
</dbReference>
<keyword evidence="2" id="KW-1185">Reference proteome</keyword>
<gene>
    <name evidence="1" type="ORF">DAEQUDRAFT_364455</name>
</gene>
<protein>
    <submittedName>
        <fullName evidence="1">Uncharacterized protein</fullName>
    </submittedName>
</protein>
<evidence type="ECO:0000313" key="1">
    <source>
        <dbReference type="EMBL" id="KZT73976.1"/>
    </source>
</evidence>
<evidence type="ECO:0000313" key="2">
    <source>
        <dbReference type="Proteomes" id="UP000076727"/>
    </source>
</evidence>
<name>A0A165TUL2_9APHY</name>
<proteinExistence type="predicted"/>